<dbReference type="RefSeq" id="WP_150355085.1">
    <property type="nucleotide sequence ID" value="NZ_RZNZ01000025.1"/>
</dbReference>
<feature type="transmembrane region" description="Helical" evidence="1">
    <location>
        <begin position="116"/>
        <end position="142"/>
    </location>
</feature>
<reference evidence="5 6" key="1">
    <citation type="journal article" date="2019" name="Syst. Appl. Microbiol.">
        <title>Characterization of Bifidobacterium species in feaces of the Egyptian fruit bat: Description of B. vespertilionis sp. nov. and B. rousetti sp. nov.</title>
        <authorList>
            <person name="Modesto M."/>
            <person name="Satti M."/>
            <person name="Watanabe K."/>
            <person name="Puglisi E."/>
            <person name="Morelli L."/>
            <person name="Huang C.-H."/>
            <person name="Liou J.-S."/>
            <person name="Miyashita M."/>
            <person name="Tamura T."/>
            <person name="Saito S."/>
            <person name="Mori K."/>
            <person name="Huang L."/>
            <person name="Sciavilla P."/>
            <person name="Sandri C."/>
            <person name="Spiezio C."/>
            <person name="Vitali F."/>
            <person name="Cavalieri D."/>
            <person name="Perpetuini G."/>
            <person name="Tofalo R."/>
            <person name="Bonetti A."/>
            <person name="Arita M."/>
            <person name="Mattarelli P."/>
        </authorList>
    </citation>
    <scope>NUCLEOTIDE SEQUENCE [LARGE SCALE GENOMIC DNA]</scope>
    <source>
        <strain evidence="3 6">RST16</strain>
        <strain evidence="4 5">RST8</strain>
    </source>
</reference>
<accession>A0A5J5DRZ3</accession>
<feature type="transmembrane region" description="Helical" evidence="1">
    <location>
        <begin position="149"/>
        <end position="168"/>
    </location>
</feature>
<evidence type="ECO:0000256" key="2">
    <source>
        <dbReference type="SAM" id="SignalP"/>
    </source>
</evidence>
<keyword evidence="6" id="KW-1185">Reference proteome</keyword>
<protein>
    <submittedName>
        <fullName evidence="4">Uncharacterized protein</fullName>
    </submittedName>
</protein>
<dbReference type="Proteomes" id="UP000345527">
    <property type="component" value="Unassembled WGS sequence"/>
</dbReference>
<evidence type="ECO:0000256" key="1">
    <source>
        <dbReference type="SAM" id="Phobius"/>
    </source>
</evidence>
<keyword evidence="1" id="KW-0812">Transmembrane</keyword>
<keyword evidence="2" id="KW-0732">Signal</keyword>
<evidence type="ECO:0000313" key="4">
    <source>
        <dbReference type="EMBL" id="KAA8821020.1"/>
    </source>
</evidence>
<sequence length="169" mass="17648">MERLYKKSLAIILAVVVSFFSFATPANAHDTLGTRFIDTIQMENGSVSIEDIKAIQSSLSPGEKSLIGTINGYDLYAWKNLQGFSSFLLVKQNADSSGPQFSRRASTPCTLAVTAAIWALGGAAVGLLAAAGAGIYIAGVFITSQSLGALAAVMTSVAAVEEFVALYVC</sequence>
<dbReference type="Proteomes" id="UP000374630">
    <property type="component" value="Unassembled WGS sequence"/>
</dbReference>
<comment type="caution">
    <text evidence="4">The sequence shown here is derived from an EMBL/GenBank/DDBJ whole genome shotgun (WGS) entry which is preliminary data.</text>
</comment>
<dbReference type="EMBL" id="RZNZ01000025">
    <property type="protein sequence ID" value="KAA8815718.1"/>
    <property type="molecule type" value="Genomic_DNA"/>
</dbReference>
<dbReference type="AlphaFoldDB" id="A0A5J5DRZ3"/>
<organism evidence="4 5">
    <name type="scientific">Bifidobacterium vespertilionis</name>
    <dbReference type="NCBI Taxonomy" id="2562524"/>
    <lineage>
        <taxon>Bacteria</taxon>
        <taxon>Bacillati</taxon>
        <taxon>Actinomycetota</taxon>
        <taxon>Actinomycetes</taxon>
        <taxon>Bifidobacteriales</taxon>
        <taxon>Bifidobacteriaceae</taxon>
        <taxon>Bifidobacterium</taxon>
    </lineage>
</organism>
<proteinExistence type="predicted"/>
<gene>
    <name evidence="4" type="ORF">EM848_11560</name>
    <name evidence="3" type="ORF">EMO90_11800</name>
</gene>
<name>A0A5J5DRZ3_9BIFI</name>
<feature type="signal peptide" evidence="2">
    <location>
        <begin position="1"/>
        <end position="28"/>
    </location>
</feature>
<feature type="chain" id="PRO_5030131980" evidence="2">
    <location>
        <begin position="29"/>
        <end position="169"/>
    </location>
</feature>
<evidence type="ECO:0000313" key="3">
    <source>
        <dbReference type="EMBL" id="KAA8815718.1"/>
    </source>
</evidence>
<evidence type="ECO:0000313" key="6">
    <source>
        <dbReference type="Proteomes" id="UP000374630"/>
    </source>
</evidence>
<evidence type="ECO:0000313" key="5">
    <source>
        <dbReference type="Proteomes" id="UP000345527"/>
    </source>
</evidence>
<keyword evidence="1" id="KW-1133">Transmembrane helix</keyword>
<keyword evidence="1" id="KW-0472">Membrane</keyword>
<dbReference type="EMBL" id="RZOA01000037">
    <property type="protein sequence ID" value="KAA8821020.1"/>
    <property type="molecule type" value="Genomic_DNA"/>
</dbReference>